<name>A0A0E9T130_ANGAN</name>
<protein>
    <submittedName>
        <fullName evidence="1">Uncharacterized protein</fullName>
    </submittedName>
</protein>
<dbReference type="AlphaFoldDB" id="A0A0E9T130"/>
<proteinExistence type="predicted"/>
<sequence length="57" mass="6729">MHKNTEQSNALKMENFGNGWVIFPYVLNSPYTILTKWLKLASNHCLESYPVLCFFWC</sequence>
<reference evidence="1" key="2">
    <citation type="journal article" date="2015" name="Fish Shellfish Immunol.">
        <title>Early steps in the European eel (Anguilla anguilla)-Vibrio vulnificus interaction in the gills: Role of the RtxA13 toxin.</title>
        <authorList>
            <person name="Callol A."/>
            <person name="Pajuelo D."/>
            <person name="Ebbesson L."/>
            <person name="Teles M."/>
            <person name="MacKenzie S."/>
            <person name="Amaro C."/>
        </authorList>
    </citation>
    <scope>NUCLEOTIDE SEQUENCE</scope>
</reference>
<accession>A0A0E9T130</accession>
<organism evidence="1">
    <name type="scientific">Anguilla anguilla</name>
    <name type="common">European freshwater eel</name>
    <name type="synonym">Muraena anguilla</name>
    <dbReference type="NCBI Taxonomy" id="7936"/>
    <lineage>
        <taxon>Eukaryota</taxon>
        <taxon>Metazoa</taxon>
        <taxon>Chordata</taxon>
        <taxon>Craniata</taxon>
        <taxon>Vertebrata</taxon>
        <taxon>Euteleostomi</taxon>
        <taxon>Actinopterygii</taxon>
        <taxon>Neopterygii</taxon>
        <taxon>Teleostei</taxon>
        <taxon>Anguilliformes</taxon>
        <taxon>Anguillidae</taxon>
        <taxon>Anguilla</taxon>
    </lineage>
</organism>
<evidence type="ECO:0000313" key="1">
    <source>
        <dbReference type="EMBL" id="JAH47217.1"/>
    </source>
</evidence>
<reference evidence="1" key="1">
    <citation type="submission" date="2014-11" db="EMBL/GenBank/DDBJ databases">
        <authorList>
            <person name="Amaro Gonzalez C."/>
        </authorList>
    </citation>
    <scope>NUCLEOTIDE SEQUENCE</scope>
</reference>
<dbReference type="EMBL" id="GBXM01061360">
    <property type="protein sequence ID" value="JAH47217.1"/>
    <property type="molecule type" value="Transcribed_RNA"/>
</dbReference>